<sequence length="26" mass="3157">LLYLIDWKEQVASTWPDGEMESIRLY</sequence>
<gene>
    <name evidence="1" type="ORF">METZ01_LOCUS449022</name>
</gene>
<organism evidence="1">
    <name type="scientific">marine metagenome</name>
    <dbReference type="NCBI Taxonomy" id="408172"/>
    <lineage>
        <taxon>unclassified sequences</taxon>
        <taxon>metagenomes</taxon>
        <taxon>ecological metagenomes</taxon>
    </lineage>
</organism>
<dbReference type="AlphaFoldDB" id="A0A382ZNC1"/>
<proteinExistence type="predicted"/>
<accession>A0A382ZNC1</accession>
<evidence type="ECO:0000313" key="1">
    <source>
        <dbReference type="EMBL" id="SVD96168.1"/>
    </source>
</evidence>
<reference evidence="1" key="1">
    <citation type="submission" date="2018-05" db="EMBL/GenBank/DDBJ databases">
        <authorList>
            <person name="Lanie J.A."/>
            <person name="Ng W.-L."/>
            <person name="Kazmierczak K.M."/>
            <person name="Andrzejewski T.M."/>
            <person name="Davidsen T.M."/>
            <person name="Wayne K.J."/>
            <person name="Tettelin H."/>
            <person name="Glass J.I."/>
            <person name="Rusch D."/>
            <person name="Podicherti R."/>
            <person name="Tsui H.-C.T."/>
            <person name="Winkler M.E."/>
        </authorList>
    </citation>
    <scope>NUCLEOTIDE SEQUENCE</scope>
</reference>
<dbReference type="EMBL" id="UINC01184790">
    <property type="protein sequence ID" value="SVD96168.1"/>
    <property type="molecule type" value="Genomic_DNA"/>
</dbReference>
<feature type="non-terminal residue" evidence="1">
    <location>
        <position position="1"/>
    </location>
</feature>
<name>A0A382ZNC1_9ZZZZ</name>
<protein>
    <submittedName>
        <fullName evidence="1">Uncharacterized protein</fullName>
    </submittedName>
</protein>